<evidence type="ECO:0000313" key="11">
    <source>
        <dbReference type="EMBL" id="RKQ73762.1"/>
    </source>
</evidence>
<organism evidence="11 12">
    <name type="scientific">Oceanibaculum indicum</name>
    <dbReference type="NCBI Taxonomy" id="526216"/>
    <lineage>
        <taxon>Bacteria</taxon>
        <taxon>Pseudomonadati</taxon>
        <taxon>Pseudomonadota</taxon>
        <taxon>Alphaproteobacteria</taxon>
        <taxon>Rhodospirillales</taxon>
        <taxon>Oceanibaculaceae</taxon>
        <taxon>Oceanibaculum</taxon>
    </lineage>
</organism>
<sequence>MKALDNLKVSTKISANSGLILLLLLACSGVTIYGLMTAKDYFSDYRNLTVQTVSAAQVQTYMQTARIGVTGFVLNGNRQSAGMVAENVAQAQESIQQILNRIEDPAITARMEGAASQIRSYGQTFQTLLPMQERREQLTQKMLELAESASAALNGMMTGLQQEFNADGVFMASQAMRQLMLAQNQANLFLSENGSKQVDAVAEHLGKLKESMVGLDVMVSSTEGRQHFDALSAAIPQYEAAFSEVVGVTLRRNATIAHRLDRMGPQIASDLDQIKDDNAAQMRTIGAAALAAIDNSFIVGAGVSAFALLVGIALSLLIGRGIARPIVGMTQAMTALAAGDKESEIPAQNRKDEVGQMAGAVQVFKENMIRADEMAAQQAAEQQARERRAKAIEQMTQDFDAAVAGVLAQVGAATAELQSTASSMSATAEQTNHQAGAVAAASEQAAANVQTVAAASEELYSSIQEIGRQVSQSSTIADKASKDARKTNEQVEALAHAAQKIGEVVRLIQDIAEQTNLLALNATIEAARAGEAGKGFAVVASEVKSLATQTARATEEIGQQIGSIQTETSSAVSAIREIGQTIAEINDIAANIAAAVEEQGAATQEISRNVQEAAKGTQEVSTNIVGVTQAAAETGQAADQVTHSAGNVASQSEELRLAVENFLKGVRAA</sequence>
<dbReference type="SMART" id="SM00304">
    <property type="entry name" value="HAMP"/>
    <property type="match status" value="1"/>
</dbReference>
<dbReference type="PROSITE" id="PS50885">
    <property type="entry name" value="HAMP"/>
    <property type="match status" value="1"/>
</dbReference>
<evidence type="ECO:0000313" key="12">
    <source>
        <dbReference type="Proteomes" id="UP000277424"/>
    </source>
</evidence>
<feature type="domain" description="HAMP" evidence="9">
    <location>
        <begin position="320"/>
        <end position="373"/>
    </location>
</feature>
<dbReference type="Pfam" id="PF00672">
    <property type="entry name" value="HAMP"/>
    <property type="match status" value="1"/>
</dbReference>
<reference evidence="11 12" key="1">
    <citation type="submission" date="2018-10" db="EMBL/GenBank/DDBJ databases">
        <title>Comparative analysis of microorganisms from saline springs in Andes Mountain Range, Colombia.</title>
        <authorList>
            <person name="Rubin E."/>
        </authorList>
    </citation>
    <scope>NUCLEOTIDE SEQUENCE [LARGE SCALE GENOMIC DNA]</scope>
    <source>
        <strain evidence="11 12">USBA 36</strain>
    </source>
</reference>
<keyword evidence="6" id="KW-0472">Membrane</keyword>
<dbReference type="Proteomes" id="UP000277424">
    <property type="component" value="Unassembled WGS sequence"/>
</dbReference>
<feature type="domain" description="Methyl-accepting transducer" evidence="7">
    <location>
        <begin position="413"/>
        <end position="649"/>
    </location>
</feature>
<evidence type="ECO:0000256" key="2">
    <source>
        <dbReference type="ARBA" id="ARBA00022519"/>
    </source>
</evidence>
<dbReference type="AlphaFoldDB" id="A0A420WSG4"/>
<dbReference type="Pfam" id="PF00015">
    <property type="entry name" value="MCPsignal"/>
    <property type="match status" value="1"/>
</dbReference>
<evidence type="ECO:0000259" key="10">
    <source>
        <dbReference type="PROSITE" id="PS51753"/>
    </source>
</evidence>
<dbReference type="PROSITE" id="PS50192">
    <property type="entry name" value="T_SNARE"/>
    <property type="match status" value="1"/>
</dbReference>
<dbReference type="CDD" id="cd06225">
    <property type="entry name" value="HAMP"/>
    <property type="match status" value="1"/>
</dbReference>
<evidence type="ECO:0000256" key="5">
    <source>
        <dbReference type="PROSITE-ProRule" id="PRU00284"/>
    </source>
</evidence>
<dbReference type="SUPFAM" id="SSF58104">
    <property type="entry name" value="Methyl-accepting chemotaxis protein (MCP) signaling domain"/>
    <property type="match status" value="1"/>
</dbReference>
<evidence type="ECO:0000259" key="8">
    <source>
        <dbReference type="PROSITE" id="PS50192"/>
    </source>
</evidence>
<accession>A0A420WSG4</accession>
<dbReference type="Gene3D" id="1.10.8.500">
    <property type="entry name" value="HAMP domain in histidine kinase"/>
    <property type="match status" value="1"/>
</dbReference>
<dbReference type="PROSITE" id="PS51257">
    <property type="entry name" value="PROKAR_LIPOPROTEIN"/>
    <property type="match status" value="1"/>
</dbReference>
<comment type="caution">
    <text evidence="11">The sequence shown here is derived from an EMBL/GenBank/DDBJ whole genome shotgun (WGS) entry which is preliminary data.</text>
</comment>
<dbReference type="GO" id="GO:0005886">
    <property type="term" value="C:plasma membrane"/>
    <property type="evidence" value="ECO:0007669"/>
    <property type="project" value="UniProtKB-SubCell"/>
</dbReference>
<dbReference type="InterPro" id="IPR032255">
    <property type="entry name" value="HBM"/>
</dbReference>
<dbReference type="PROSITE" id="PS50111">
    <property type="entry name" value="CHEMOTAXIS_TRANSDUC_2"/>
    <property type="match status" value="1"/>
</dbReference>
<evidence type="ECO:0000259" key="7">
    <source>
        <dbReference type="PROSITE" id="PS50111"/>
    </source>
</evidence>
<evidence type="ECO:0000256" key="1">
    <source>
        <dbReference type="ARBA" id="ARBA00004429"/>
    </source>
</evidence>
<dbReference type="SMART" id="SM01358">
    <property type="entry name" value="HBM"/>
    <property type="match status" value="1"/>
</dbReference>
<dbReference type="SMART" id="SM00283">
    <property type="entry name" value="MA"/>
    <property type="match status" value="1"/>
</dbReference>
<comment type="subcellular location">
    <subcellularLocation>
        <location evidence="1">Cell inner membrane</location>
        <topology evidence="1">Multi-pass membrane protein</topology>
    </subcellularLocation>
</comment>
<dbReference type="OrthoDB" id="3378718at2"/>
<dbReference type="InterPro" id="IPR004089">
    <property type="entry name" value="MCPsignal_dom"/>
</dbReference>
<dbReference type="InterPro" id="IPR000727">
    <property type="entry name" value="T_SNARE_dom"/>
</dbReference>
<keyword evidence="6" id="KW-0812">Transmembrane</keyword>
<feature type="domain" description="T-SNARE coiled-coil homology" evidence="8">
    <location>
        <begin position="565"/>
        <end position="627"/>
    </location>
</feature>
<evidence type="ECO:0000256" key="4">
    <source>
        <dbReference type="ARBA" id="ARBA00029447"/>
    </source>
</evidence>
<dbReference type="GO" id="GO:0007165">
    <property type="term" value="P:signal transduction"/>
    <property type="evidence" value="ECO:0007669"/>
    <property type="project" value="UniProtKB-KW"/>
</dbReference>
<feature type="domain" description="HBM" evidence="10">
    <location>
        <begin position="47"/>
        <end position="286"/>
    </location>
</feature>
<evidence type="ECO:0000259" key="9">
    <source>
        <dbReference type="PROSITE" id="PS50885"/>
    </source>
</evidence>
<dbReference type="Gene3D" id="1.10.287.950">
    <property type="entry name" value="Methyl-accepting chemotaxis protein"/>
    <property type="match status" value="1"/>
</dbReference>
<feature type="transmembrane region" description="Helical" evidence="6">
    <location>
        <begin position="297"/>
        <end position="319"/>
    </location>
</feature>
<dbReference type="PROSITE" id="PS51753">
    <property type="entry name" value="HBM"/>
    <property type="match status" value="1"/>
</dbReference>
<keyword evidence="2" id="KW-0997">Cell inner membrane</keyword>
<dbReference type="InterPro" id="IPR003660">
    <property type="entry name" value="HAMP_dom"/>
</dbReference>
<dbReference type="PANTHER" id="PTHR32089:SF112">
    <property type="entry name" value="LYSOZYME-LIKE PROTEIN-RELATED"/>
    <property type="match status" value="1"/>
</dbReference>
<gene>
    <name evidence="11" type="ORF">BCL74_1553</name>
</gene>
<evidence type="ECO:0000256" key="3">
    <source>
        <dbReference type="ARBA" id="ARBA00023224"/>
    </source>
</evidence>
<dbReference type="RefSeq" id="WP_008945532.1">
    <property type="nucleotide sequence ID" value="NZ_RBIG01000001.1"/>
</dbReference>
<dbReference type="PANTHER" id="PTHR32089">
    <property type="entry name" value="METHYL-ACCEPTING CHEMOTAXIS PROTEIN MCPB"/>
    <property type="match status" value="1"/>
</dbReference>
<keyword evidence="3 5" id="KW-0807">Transducer</keyword>
<dbReference type="EMBL" id="RBIG01000001">
    <property type="protein sequence ID" value="RKQ73762.1"/>
    <property type="molecule type" value="Genomic_DNA"/>
</dbReference>
<protein>
    <submittedName>
        <fullName evidence="11">Methyl-accepting chemotaxis protein</fullName>
    </submittedName>
</protein>
<keyword evidence="2" id="KW-1003">Cell membrane</keyword>
<proteinExistence type="inferred from homology"/>
<keyword evidence="6" id="KW-1133">Transmembrane helix</keyword>
<evidence type="ECO:0000256" key="6">
    <source>
        <dbReference type="SAM" id="Phobius"/>
    </source>
</evidence>
<name>A0A420WSG4_9PROT</name>
<comment type="similarity">
    <text evidence="4">Belongs to the methyl-accepting chemotaxis (MCP) protein family.</text>
</comment>